<keyword evidence="2" id="KW-1185">Reference proteome</keyword>
<evidence type="ECO:0000313" key="2">
    <source>
        <dbReference type="Proteomes" id="UP000799423"/>
    </source>
</evidence>
<organism evidence="1 2">
    <name type="scientific">Plenodomus tracheiphilus IPT5</name>
    <dbReference type="NCBI Taxonomy" id="1408161"/>
    <lineage>
        <taxon>Eukaryota</taxon>
        <taxon>Fungi</taxon>
        <taxon>Dikarya</taxon>
        <taxon>Ascomycota</taxon>
        <taxon>Pezizomycotina</taxon>
        <taxon>Dothideomycetes</taxon>
        <taxon>Pleosporomycetidae</taxon>
        <taxon>Pleosporales</taxon>
        <taxon>Pleosporineae</taxon>
        <taxon>Leptosphaeriaceae</taxon>
        <taxon>Plenodomus</taxon>
    </lineage>
</organism>
<name>A0A6A7ASN7_9PLEO</name>
<dbReference type="AlphaFoldDB" id="A0A6A7ASN7"/>
<gene>
    <name evidence="1" type="ORF">T440DRAFT_541512</name>
</gene>
<sequence>ERVIKIEDAVLAEDDFIRLVSSRHELGSAYLESGQSTKGNQEFQYVVRSTERHLEETHPDLLISQHELSGTYRLQAQAGKAIANFEYVICISVTANQIPGDHPDLLVTKRQLAPIRMRICCQRP</sequence>
<dbReference type="OrthoDB" id="1658288at2759"/>
<evidence type="ECO:0000313" key="1">
    <source>
        <dbReference type="EMBL" id="KAF2846271.1"/>
    </source>
</evidence>
<accession>A0A6A7ASN7</accession>
<feature type="non-terminal residue" evidence="1">
    <location>
        <position position="1"/>
    </location>
</feature>
<protein>
    <submittedName>
        <fullName evidence="1">Uncharacterized protein</fullName>
    </submittedName>
</protein>
<dbReference type="SUPFAM" id="SSF48452">
    <property type="entry name" value="TPR-like"/>
    <property type="match status" value="1"/>
</dbReference>
<proteinExistence type="predicted"/>
<dbReference type="EMBL" id="MU006336">
    <property type="protein sequence ID" value="KAF2846271.1"/>
    <property type="molecule type" value="Genomic_DNA"/>
</dbReference>
<dbReference type="InterPro" id="IPR011990">
    <property type="entry name" value="TPR-like_helical_dom_sf"/>
</dbReference>
<dbReference type="Proteomes" id="UP000799423">
    <property type="component" value="Unassembled WGS sequence"/>
</dbReference>
<dbReference type="Gene3D" id="1.25.40.10">
    <property type="entry name" value="Tetratricopeptide repeat domain"/>
    <property type="match status" value="1"/>
</dbReference>
<reference evidence="1" key="1">
    <citation type="submission" date="2020-01" db="EMBL/GenBank/DDBJ databases">
        <authorList>
            <consortium name="DOE Joint Genome Institute"/>
            <person name="Haridas S."/>
            <person name="Albert R."/>
            <person name="Binder M."/>
            <person name="Bloem J."/>
            <person name="Labutti K."/>
            <person name="Salamov A."/>
            <person name="Andreopoulos B."/>
            <person name="Baker S.E."/>
            <person name="Barry K."/>
            <person name="Bills G."/>
            <person name="Bluhm B.H."/>
            <person name="Cannon C."/>
            <person name="Castanera R."/>
            <person name="Culley D.E."/>
            <person name="Daum C."/>
            <person name="Ezra D."/>
            <person name="Gonzalez J.B."/>
            <person name="Henrissat B."/>
            <person name="Kuo A."/>
            <person name="Liang C."/>
            <person name="Lipzen A."/>
            <person name="Lutzoni F."/>
            <person name="Magnuson J."/>
            <person name="Mondo S."/>
            <person name="Nolan M."/>
            <person name="Ohm R."/>
            <person name="Pangilinan J."/>
            <person name="Park H.-J."/>
            <person name="Ramirez L."/>
            <person name="Alfaro M."/>
            <person name="Sun H."/>
            <person name="Tritt A."/>
            <person name="Yoshinaga Y."/>
            <person name="Zwiers L.-H."/>
            <person name="Turgeon B.G."/>
            <person name="Goodwin S.B."/>
            <person name="Spatafora J.W."/>
            <person name="Crous P.W."/>
            <person name="Grigoriev I.V."/>
        </authorList>
    </citation>
    <scope>NUCLEOTIDE SEQUENCE</scope>
    <source>
        <strain evidence="1">IPT5</strain>
    </source>
</reference>